<evidence type="ECO:0000313" key="2">
    <source>
        <dbReference type="Proteomes" id="UP000324222"/>
    </source>
</evidence>
<protein>
    <submittedName>
        <fullName evidence="1">Uncharacterized protein</fullName>
    </submittedName>
</protein>
<reference evidence="1 2" key="1">
    <citation type="submission" date="2019-05" db="EMBL/GenBank/DDBJ databases">
        <title>Another draft genome of Portunus trituberculatus and its Hox gene families provides insights of decapod evolution.</title>
        <authorList>
            <person name="Jeong J.-H."/>
            <person name="Song I."/>
            <person name="Kim S."/>
            <person name="Choi T."/>
            <person name="Kim D."/>
            <person name="Ryu S."/>
            <person name="Kim W."/>
        </authorList>
    </citation>
    <scope>NUCLEOTIDE SEQUENCE [LARGE SCALE GENOMIC DNA]</scope>
    <source>
        <tissue evidence="1">Muscle</tissue>
    </source>
</reference>
<dbReference type="Proteomes" id="UP000324222">
    <property type="component" value="Unassembled WGS sequence"/>
</dbReference>
<comment type="caution">
    <text evidence="1">The sequence shown here is derived from an EMBL/GenBank/DDBJ whole genome shotgun (WGS) entry which is preliminary data.</text>
</comment>
<gene>
    <name evidence="1" type="ORF">E2C01_093634</name>
</gene>
<evidence type="ECO:0000313" key="1">
    <source>
        <dbReference type="EMBL" id="MPC98272.1"/>
    </source>
</evidence>
<accession>A0A5B7JQB7</accession>
<name>A0A5B7JQB7_PORTR</name>
<keyword evidence="2" id="KW-1185">Reference proteome</keyword>
<organism evidence="1 2">
    <name type="scientific">Portunus trituberculatus</name>
    <name type="common">Swimming crab</name>
    <name type="synonym">Neptunus trituberculatus</name>
    <dbReference type="NCBI Taxonomy" id="210409"/>
    <lineage>
        <taxon>Eukaryota</taxon>
        <taxon>Metazoa</taxon>
        <taxon>Ecdysozoa</taxon>
        <taxon>Arthropoda</taxon>
        <taxon>Crustacea</taxon>
        <taxon>Multicrustacea</taxon>
        <taxon>Malacostraca</taxon>
        <taxon>Eumalacostraca</taxon>
        <taxon>Eucarida</taxon>
        <taxon>Decapoda</taxon>
        <taxon>Pleocyemata</taxon>
        <taxon>Brachyura</taxon>
        <taxon>Eubrachyura</taxon>
        <taxon>Portunoidea</taxon>
        <taxon>Portunidae</taxon>
        <taxon>Portuninae</taxon>
        <taxon>Portunus</taxon>
    </lineage>
</organism>
<proteinExistence type="predicted"/>
<dbReference type="AlphaFoldDB" id="A0A5B7JQB7"/>
<sequence length="54" mass="6085">MMKHQRYENSHSGLPLSVCLTCLGVSRLACSPVWVRPLFTGVICLSGYRWEKSS</sequence>
<dbReference type="EMBL" id="VSRR010113379">
    <property type="protein sequence ID" value="MPC98272.1"/>
    <property type="molecule type" value="Genomic_DNA"/>
</dbReference>